<gene>
    <name evidence="1" type="ORF">QLQ22_22550</name>
</gene>
<dbReference type="EMBL" id="CP126116">
    <property type="protein sequence ID" value="WHZ57393.1"/>
    <property type="molecule type" value="Genomic_DNA"/>
</dbReference>
<keyword evidence="2" id="KW-1185">Reference proteome</keyword>
<evidence type="ECO:0000313" key="2">
    <source>
        <dbReference type="Proteomes" id="UP001226091"/>
    </source>
</evidence>
<protein>
    <submittedName>
        <fullName evidence="1">ImmA/IrrE family metallo-endopeptidase</fullName>
    </submittedName>
</protein>
<reference evidence="2" key="1">
    <citation type="journal article" date="2025" name="Aquaculture">
        <title>Assessment of the bioflocculant production and safety properties of Metabacillus hrfriensis sp. nov. based on phenotypic and whole-genome sequencing analysis.</title>
        <authorList>
            <person name="Zhang R."/>
            <person name="Zhao Z."/>
            <person name="Luo L."/>
            <person name="Wang S."/>
            <person name="Guo K."/>
            <person name="Xu W."/>
        </authorList>
    </citation>
    <scope>NUCLEOTIDE SEQUENCE [LARGE SCALE GENOMIC DNA]</scope>
    <source>
        <strain evidence="2">CT-WN-B3</strain>
    </source>
</reference>
<sequence>MGKDGQDEIERLCDEVASELLLPTAEFKRQMEKHGEKLASFKPLSKYFRSLEAVAVKFAGCAQDQNRAILMVTDFHSAGRRDLAISGVIPLSNWDIFVPKGLSIGKERHLADSFYKNAPFEQTMQLSLGHLQGEYLVETYPSKFQQSGKLYNKGYILLSK</sequence>
<organism evidence="1 2">
    <name type="scientific">Metabacillus hrfriensis</name>
    <dbReference type="NCBI Taxonomy" id="3048891"/>
    <lineage>
        <taxon>Bacteria</taxon>
        <taxon>Bacillati</taxon>
        <taxon>Bacillota</taxon>
        <taxon>Bacilli</taxon>
        <taxon>Bacillales</taxon>
        <taxon>Bacillaceae</taxon>
        <taxon>Metabacillus</taxon>
    </lineage>
</organism>
<proteinExistence type="predicted"/>
<dbReference type="Proteomes" id="UP001226091">
    <property type="component" value="Chromosome"/>
</dbReference>
<evidence type="ECO:0000313" key="1">
    <source>
        <dbReference type="EMBL" id="WHZ57393.1"/>
    </source>
</evidence>
<accession>A0ACD4RAB0</accession>
<name>A0ACD4RAB0_9BACI</name>